<feature type="non-terminal residue" evidence="3">
    <location>
        <position position="1"/>
    </location>
</feature>
<name>A0AAE0RM27_9BIVA</name>
<dbReference type="InterPro" id="IPR006149">
    <property type="entry name" value="EB_dom"/>
</dbReference>
<reference evidence="3" key="3">
    <citation type="submission" date="2023-05" db="EMBL/GenBank/DDBJ databases">
        <authorList>
            <person name="Smith C.H."/>
        </authorList>
    </citation>
    <scope>NUCLEOTIDE SEQUENCE</scope>
    <source>
        <strain evidence="3">CHS0354</strain>
        <tissue evidence="3">Mantle</tissue>
    </source>
</reference>
<dbReference type="EMBL" id="JAEAOA010000181">
    <property type="protein sequence ID" value="KAK3575855.1"/>
    <property type="molecule type" value="Genomic_DNA"/>
</dbReference>
<accession>A0AAE0RM27</accession>
<reference evidence="3" key="1">
    <citation type="journal article" date="2021" name="Genome Biol. Evol.">
        <title>A High-Quality Reference Genome for a Parasitic Bivalve with Doubly Uniparental Inheritance (Bivalvia: Unionida).</title>
        <authorList>
            <person name="Smith C.H."/>
        </authorList>
    </citation>
    <scope>NUCLEOTIDE SEQUENCE</scope>
    <source>
        <strain evidence="3">CHS0354</strain>
    </source>
</reference>
<dbReference type="Proteomes" id="UP001195483">
    <property type="component" value="Unassembled WGS sequence"/>
</dbReference>
<feature type="region of interest" description="Disordered" evidence="1">
    <location>
        <begin position="17"/>
        <end position="36"/>
    </location>
</feature>
<comment type="caution">
    <text evidence="3">The sequence shown here is derived from an EMBL/GenBank/DDBJ whole genome shotgun (WGS) entry which is preliminary data.</text>
</comment>
<feature type="domain" description="EB" evidence="2">
    <location>
        <begin position="38"/>
        <end position="75"/>
    </location>
</feature>
<reference evidence="3" key="2">
    <citation type="journal article" date="2021" name="Genome Biol. Evol.">
        <title>Developing a high-quality reference genome for a parasitic bivalve with doubly uniparental inheritance (Bivalvia: Unionida).</title>
        <authorList>
            <person name="Smith C.H."/>
        </authorList>
    </citation>
    <scope>NUCLEOTIDE SEQUENCE</scope>
    <source>
        <strain evidence="3">CHS0354</strain>
        <tissue evidence="3">Mantle</tissue>
    </source>
</reference>
<sequence length="82" mass="8852">TVEPALSDQSTFQSTVTATALDTRTPTETLTTSVPSPVIGENCTNSSMCVVNNSKCKENQCRCQDGFFELNNITCLPGNLYL</sequence>
<gene>
    <name evidence="3" type="ORF">CHS0354_001890</name>
</gene>
<evidence type="ECO:0000256" key="1">
    <source>
        <dbReference type="SAM" id="MobiDB-lite"/>
    </source>
</evidence>
<evidence type="ECO:0000313" key="4">
    <source>
        <dbReference type="Proteomes" id="UP001195483"/>
    </source>
</evidence>
<dbReference type="Pfam" id="PF01683">
    <property type="entry name" value="EB"/>
    <property type="match status" value="1"/>
</dbReference>
<evidence type="ECO:0000313" key="3">
    <source>
        <dbReference type="EMBL" id="KAK3575855.1"/>
    </source>
</evidence>
<organism evidence="3 4">
    <name type="scientific">Potamilus streckersoni</name>
    <dbReference type="NCBI Taxonomy" id="2493646"/>
    <lineage>
        <taxon>Eukaryota</taxon>
        <taxon>Metazoa</taxon>
        <taxon>Spiralia</taxon>
        <taxon>Lophotrochozoa</taxon>
        <taxon>Mollusca</taxon>
        <taxon>Bivalvia</taxon>
        <taxon>Autobranchia</taxon>
        <taxon>Heteroconchia</taxon>
        <taxon>Palaeoheterodonta</taxon>
        <taxon>Unionida</taxon>
        <taxon>Unionoidea</taxon>
        <taxon>Unionidae</taxon>
        <taxon>Ambleminae</taxon>
        <taxon>Lampsilini</taxon>
        <taxon>Potamilus</taxon>
    </lineage>
</organism>
<protein>
    <recommendedName>
        <fullName evidence="2">EB domain-containing protein</fullName>
    </recommendedName>
</protein>
<proteinExistence type="predicted"/>
<evidence type="ECO:0000259" key="2">
    <source>
        <dbReference type="Pfam" id="PF01683"/>
    </source>
</evidence>
<keyword evidence="4" id="KW-1185">Reference proteome</keyword>
<dbReference type="AlphaFoldDB" id="A0AAE0RM27"/>
<feature type="non-terminal residue" evidence="3">
    <location>
        <position position="82"/>
    </location>
</feature>